<organism evidence="2 3">
    <name type="scientific">Paucibacter sediminis</name>
    <dbReference type="NCBI Taxonomy" id="3019553"/>
    <lineage>
        <taxon>Bacteria</taxon>
        <taxon>Pseudomonadati</taxon>
        <taxon>Pseudomonadota</taxon>
        <taxon>Betaproteobacteria</taxon>
        <taxon>Burkholderiales</taxon>
        <taxon>Sphaerotilaceae</taxon>
        <taxon>Roseateles</taxon>
    </lineage>
</organism>
<dbReference type="PANTHER" id="PTHR35849:SF1">
    <property type="entry name" value="INTERMEMBRANE PHOSPHOLIPID TRANSPORT SYSTEM BINDING PROTEIN MLAB"/>
    <property type="match status" value="1"/>
</dbReference>
<evidence type="ECO:0000313" key="3">
    <source>
        <dbReference type="Proteomes" id="UP001177769"/>
    </source>
</evidence>
<dbReference type="PROSITE" id="PS50801">
    <property type="entry name" value="STAS"/>
    <property type="match status" value="1"/>
</dbReference>
<feature type="domain" description="STAS" evidence="1">
    <location>
        <begin position="5"/>
        <end position="106"/>
    </location>
</feature>
<accession>A0AA95NBQ2</accession>
<dbReference type="InterPro" id="IPR058548">
    <property type="entry name" value="MlaB-like_STAS"/>
</dbReference>
<dbReference type="SUPFAM" id="SSF52091">
    <property type="entry name" value="SpoIIaa-like"/>
    <property type="match status" value="1"/>
</dbReference>
<sequence>MPDTMLKLPARVRLQELPDVWRELETALRAEQAQVRQGAGSAVRLNLAGLHDFDSAVLTLLLSAMRQLQQQGLSLELSEAPTKLRELARVYGVASLLWADEAPAAA</sequence>
<dbReference type="InterPro" id="IPR036513">
    <property type="entry name" value="STAS_dom_sf"/>
</dbReference>
<proteinExistence type="predicted"/>
<name>A0AA95NBQ2_9BURK</name>
<dbReference type="Proteomes" id="UP001177769">
    <property type="component" value="Chromosome"/>
</dbReference>
<dbReference type="CDD" id="cd07043">
    <property type="entry name" value="STAS_anti-anti-sigma_factors"/>
    <property type="match status" value="1"/>
</dbReference>
<evidence type="ECO:0000259" key="1">
    <source>
        <dbReference type="PROSITE" id="PS50801"/>
    </source>
</evidence>
<keyword evidence="3" id="KW-1185">Reference proteome</keyword>
<dbReference type="RefSeq" id="WP_285230912.1">
    <property type="nucleotide sequence ID" value="NZ_CP116346.1"/>
</dbReference>
<protein>
    <submittedName>
        <fullName evidence="2">STAS domain-containing protein</fullName>
    </submittedName>
</protein>
<gene>
    <name evidence="2" type="ORF">PFX98_12915</name>
</gene>
<dbReference type="InterPro" id="IPR052746">
    <property type="entry name" value="MlaB_ABC_Transporter"/>
</dbReference>
<dbReference type="Gene3D" id="3.30.750.24">
    <property type="entry name" value="STAS domain"/>
    <property type="match status" value="1"/>
</dbReference>
<reference evidence="2" key="1">
    <citation type="submission" date="2023-01" db="EMBL/GenBank/DDBJ databases">
        <title>Whole genome sequence of Paucibacter sp. S2-9 isolated from pond sediment.</title>
        <authorList>
            <person name="Jung J.Y."/>
        </authorList>
    </citation>
    <scope>NUCLEOTIDE SEQUENCE</scope>
    <source>
        <strain evidence="2">S2-9</strain>
    </source>
</reference>
<dbReference type="PANTHER" id="PTHR35849">
    <property type="entry name" value="BLR2341 PROTEIN"/>
    <property type="match status" value="1"/>
</dbReference>
<evidence type="ECO:0000313" key="2">
    <source>
        <dbReference type="EMBL" id="WIT09842.1"/>
    </source>
</evidence>
<dbReference type="KEGG" id="pais:PFX98_12915"/>
<dbReference type="Pfam" id="PF13466">
    <property type="entry name" value="STAS_2"/>
    <property type="match status" value="1"/>
</dbReference>
<dbReference type="AlphaFoldDB" id="A0AA95NBQ2"/>
<dbReference type="EMBL" id="CP116346">
    <property type="protein sequence ID" value="WIT09842.1"/>
    <property type="molecule type" value="Genomic_DNA"/>
</dbReference>
<dbReference type="InterPro" id="IPR002645">
    <property type="entry name" value="STAS_dom"/>
</dbReference>